<organism evidence="2 3">
    <name type="scientific">Hibiscus trionum</name>
    <name type="common">Flower of an hour</name>
    <dbReference type="NCBI Taxonomy" id="183268"/>
    <lineage>
        <taxon>Eukaryota</taxon>
        <taxon>Viridiplantae</taxon>
        <taxon>Streptophyta</taxon>
        <taxon>Embryophyta</taxon>
        <taxon>Tracheophyta</taxon>
        <taxon>Spermatophyta</taxon>
        <taxon>Magnoliopsida</taxon>
        <taxon>eudicotyledons</taxon>
        <taxon>Gunneridae</taxon>
        <taxon>Pentapetalae</taxon>
        <taxon>rosids</taxon>
        <taxon>malvids</taxon>
        <taxon>Malvales</taxon>
        <taxon>Malvaceae</taxon>
        <taxon>Malvoideae</taxon>
        <taxon>Hibiscus</taxon>
    </lineage>
</organism>
<dbReference type="AlphaFoldDB" id="A0A9W7GU02"/>
<sequence length="348" mass="39409">MASALVLASDVRVPRFFTLEFSEYGSYSTYVRDGGEMDGCIKFEETNVESPYTKFEAEAAGADGLFHIRSCQNNKYWERNEIQHKGWITATAKKKEENQTKASCTLFKFITVDAFMKTVRVLHVQSGNYLCLPVTVQPTTTTTNRCASADYNVLDHEGHDVLRLIDWRSVLVLPVYVAFKGDNGKYLRLRPQNPNWDYLEFSADDIADPDVPCVITGASSKNIRTLSNYKYWELKAPWIWADGTNSANLNAGFKPVQVDDTTIALISAGNNRYCRRLTAERKTDCLHASANTIIRESRLTVEEPVLRREINDVQYKVNDARVYDASLLDVARNSASNFTQKSSTLTRF</sequence>
<dbReference type="OrthoDB" id="1541475at2759"/>
<dbReference type="Gene3D" id="2.80.10.50">
    <property type="match status" value="2"/>
</dbReference>
<dbReference type="SUPFAM" id="SSF50382">
    <property type="entry name" value="Agglutinin"/>
    <property type="match status" value="2"/>
</dbReference>
<evidence type="ECO:0000259" key="1">
    <source>
        <dbReference type="SMART" id="SM00791"/>
    </source>
</evidence>
<comment type="caution">
    <text evidence="2">The sequence shown here is derived from an EMBL/GenBank/DDBJ whole genome shotgun (WGS) entry which is preliminary data.</text>
</comment>
<name>A0A9W7GU02_HIBTR</name>
<protein>
    <recommendedName>
        <fullName evidence="1">Agglutinin domain-containing protein</fullName>
    </recommendedName>
</protein>
<dbReference type="SMART" id="SM00791">
    <property type="entry name" value="Agglutinin"/>
    <property type="match status" value="2"/>
</dbReference>
<proteinExistence type="predicted"/>
<dbReference type="InterPro" id="IPR008998">
    <property type="entry name" value="Agglutinin"/>
</dbReference>
<reference evidence="2" key="1">
    <citation type="submission" date="2023-05" db="EMBL/GenBank/DDBJ databases">
        <title>Genome and transcriptome analyses reveal genes involved in the formation of fine ridges on petal epidermal cells in Hibiscus trionum.</title>
        <authorList>
            <person name="Koshimizu S."/>
            <person name="Masuda S."/>
            <person name="Ishii T."/>
            <person name="Shirasu K."/>
            <person name="Hoshino A."/>
            <person name="Arita M."/>
        </authorList>
    </citation>
    <scope>NUCLEOTIDE SEQUENCE</scope>
    <source>
        <strain evidence="2">Hamamatsu line</strain>
    </source>
</reference>
<dbReference type="InterPro" id="IPR036242">
    <property type="entry name" value="Agglutinin_dom_sf"/>
</dbReference>
<feature type="domain" description="Agglutinin" evidence="1">
    <location>
        <begin position="11"/>
        <end position="166"/>
    </location>
</feature>
<dbReference type="Pfam" id="PF07468">
    <property type="entry name" value="Agglutinin"/>
    <property type="match status" value="2"/>
</dbReference>
<dbReference type="PANTHER" id="PTHR39244">
    <property type="entry name" value="NATTERIN-4"/>
    <property type="match status" value="1"/>
</dbReference>
<dbReference type="PANTHER" id="PTHR39244:SF5">
    <property type="entry name" value="NATTERIN-3-LIKE"/>
    <property type="match status" value="1"/>
</dbReference>
<keyword evidence="3" id="KW-1185">Reference proteome</keyword>
<dbReference type="InterPro" id="IPR053237">
    <property type="entry name" value="Natterin_C"/>
</dbReference>
<gene>
    <name evidence="2" type="ORF">HRI_000105100</name>
</gene>
<dbReference type="EMBL" id="BSYR01000003">
    <property type="protein sequence ID" value="GMI64358.1"/>
    <property type="molecule type" value="Genomic_DNA"/>
</dbReference>
<evidence type="ECO:0000313" key="2">
    <source>
        <dbReference type="EMBL" id="GMI64358.1"/>
    </source>
</evidence>
<dbReference type="Proteomes" id="UP001165190">
    <property type="component" value="Unassembled WGS sequence"/>
</dbReference>
<evidence type="ECO:0000313" key="3">
    <source>
        <dbReference type="Proteomes" id="UP001165190"/>
    </source>
</evidence>
<accession>A0A9W7GU02</accession>
<feature type="domain" description="Agglutinin" evidence="1">
    <location>
        <begin position="171"/>
        <end position="303"/>
    </location>
</feature>